<proteinExistence type="predicted"/>
<dbReference type="GO" id="GO:0032259">
    <property type="term" value="P:methylation"/>
    <property type="evidence" value="ECO:0007669"/>
    <property type="project" value="UniProtKB-KW"/>
</dbReference>
<dbReference type="InterPro" id="IPR029063">
    <property type="entry name" value="SAM-dependent_MTases_sf"/>
</dbReference>
<dbReference type="GO" id="GO:0008168">
    <property type="term" value="F:methyltransferase activity"/>
    <property type="evidence" value="ECO:0007669"/>
    <property type="project" value="UniProtKB-KW"/>
</dbReference>
<dbReference type="CDD" id="cd02440">
    <property type="entry name" value="AdoMet_MTases"/>
    <property type="match status" value="1"/>
</dbReference>
<dbReference type="EMBL" id="BAAAHP010000276">
    <property type="protein sequence ID" value="GAA0905253.1"/>
    <property type="molecule type" value="Genomic_DNA"/>
</dbReference>
<dbReference type="Proteomes" id="UP001499967">
    <property type="component" value="Unassembled WGS sequence"/>
</dbReference>
<evidence type="ECO:0000256" key="2">
    <source>
        <dbReference type="ARBA" id="ARBA00022679"/>
    </source>
</evidence>
<dbReference type="RefSeq" id="WP_343946415.1">
    <property type="nucleotide sequence ID" value="NZ_BAAAHP010000276.1"/>
</dbReference>
<dbReference type="InterPro" id="IPR041698">
    <property type="entry name" value="Methyltransf_25"/>
</dbReference>
<dbReference type="Gene3D" id="3.40.50.150">
    <property type="entry name" value="Vaccinia Virus protein VP39"/>
    <property type="match status" value="1"/>
</dbReference>
<accession>A0ABN1NF98</accession>
<dbReference type="PANTHER" id="PTHR43861:SF1">
    <property type="entry name" value="TRANS-ACONITATE 2-METHYLTRANSFERASE"/>
    <property type="match status" value="1"/>
</dbReference>
<keyword evidence="1 4" id="KW-0489">Methyltransferase</keyword>
<protein>
    <submittedName>
        <fullName evidence="4">Methyltransferase domain-containing protein</fullName>
    </submittedName>
</protein>
<evidence type="ECO:0000313" key="4">
    <source>
        <dbReference type="EMBL" id="GAA0905253.1"/>
    </source>
</evidence>
<dbReference type="SUPFAM" id="SSF53335">
    <property type="entry name" value="S-adenosyl-L-methionine-dependent methyltransferases"/>
    <property type="match status" value="1"/>
</dbReference>
<evidence type="ECO:0000256" key="1">
    <source>
        <dbReference type="ARBA" id="ARBA00022603"/>
    </source>
</evidence>
<dbReference type="Pfam" id="PF13649">
    <property type="entry name" value="Methyltransf_25"/>
    <property type="match status" value="1"/>
</dbReference>
<sequence>MTAVDPSNADAAAAWDGPNGDVWAEHADMFDNGVARYLPPFLDAVALEPSSQVLDVGCGNGITTREAARRAAHVTGVDLSTRMLDLARRRAAAEGLTNVSFVQADVQIADLGDARYDRVISRNGVMFFGDPVAAFANLARTLRPGGRLVLLVWQTMADNPWFTAFRDAIAVGRQLPVPPPDGPGPFALGSPDRVRTLLTSAGFAEPDLVGLREPMYYGPDAATAQRYLSAMLGGLLTELDDGPRADADAGLRAELAAHLGPDGVTYPSAMWIVTARRR</sequence>
<comment type="caution">
    <text evidence="4">The sequence shown here is derived from an EMBL/GenBank/DDBJ whole genome shotgun (WGS) entry which is preliminary data.</text>
</comment>
<evidence type="ECO:0000313" key="5">
    <source>
        <dbReference type="Proteomes" id="UP001499967"/>
    </source>
</evidence>
<keyword evidence="5" id="KW-1185">Reference proteome</keyword>
<dbReference type="PANTHER" id="PTHR43861">
    <property type="entry name" value="TRANS-ACONITATE 2-METHYLTRANSFERASE-RELATED"/>
    <property type="match status" value="1"/>
</dbReference>
<feature type="domain" description="Methyltransferase" evidence="3">
    <location>
        <begin position="53"/>
        <end position="146"/>
    </location>
</feature>
<organism evidence="4 5">
    <name type="scientific">Pseudonocardia zijingensis</name>
    <dbReference type="NCBI Taxonomy" id="153376"/>
    <lineage>
        <taxon>Bacteria</taxon>
        <taxon>Bacillati</taxon>
        <taxon>Actinomycetota</taxon>
        <taxon>Actinomycetes</taxon>
        <taxon>Pseudonocardiales</taxon>
        <taxon>Pseudonocardiaceae</taxon>
        <taxon>Pseudonocardia</taxon>
    </lineage>
</organism>
<name>A0ABN1NF98_9PSEU</name>
<keyword evidence="2" id="KW-0808">Transferase</keyword>
<gene>
    <name evidence="4" type="ORF">GCM10009559_73240</name>
</gene>
<evidence type="ECO:0000259" key="3">
    <source>
        <dbReference type="Pfam" id="PF13649"/>
    </source>
</evidence>
<reference evidence="4 5" key="1">
    <citation type="journal article" date="2019" name="Int. J. Syst. Evol. Microbiol.">
        <title>The Global Catalogue of Microorganisms (GCM) 10K type strain sequencing project: providing services to taxonomists for standard genome sequencing and annotation.</title>
        <authorList>
            <consortium name="The Broad Institute Genomics Platform"/>
            <consortium name="The Broad Institute Genome Sequencing Center for Infectious Disease"/>
            <person name="Wu L."/>
            <person name="Ma J."/>
        </authorList>
    </citation>
    <scope>NUCLEOTIDE SEQUENCE [LARGE SCALE GENOMIC DNA]</scope>
    <source>
        <strain evidence="4 5">JCM 11117</strain>
    </source>
</reference>